<proteinExistence type="predicted"/>
<dbReference type="Proteomes" id="UP000748067">
    <property type="component" value="Unassembled WGS sequence"/>
</dbReference>
<evidence type="ECO:0000313" key="3">
    <source>
        <dbReference type="Proteomes" id="UP000182470"/>
    </source>
</evidence>
<evidence type="ECO:0000313" key="2">
    <source>
        <dbReference type="EMBL" id="SDN16187.1"/>
    </source>
</evidence>
<dbReference type="Proteomes" id="UP000182470">
    <property type="component" value="Chromosome I"/>
</dbReference>
<protein>
    <submittedName>
        <fullName evidence="2">Uncharacterized protein</fullName>
    </submittedName>
</protein>
<dbReference type="RefSeq" id="WP_083357684.1">
    <property type="nucleotide sequence ID" value="NZ_JBLHDY010000011.1"/>
</dbReference>
<reference evidence="2 3" key="2">
    <citation type="submission" date="2016-10" db="EMBL/GenBank/DDBJ databases">
        <authorList>
            <person name="de Groot N.N."/>
        </authorList>
    </citation>
    <scope>NUCLEOTIDE SEQUENCE [LARGE SCALE GENOMIC DNA]</scope>
    <source>
        <strain evidence="2 3">BS2772</strain>
    </source>
</reference>
<gene>
    <name evidence="1" type="ORF">PSAN_34330</name>
    <name evidence="2" type="ORF">SAMN04490179_2857</name>
</gene>
<dbReference type="OrthoDB" id="8778785at2"/>
<evidence type="ECO:0000313" key="1">
    <source>
        <dbReference type="EMBL" id="KAF2410999.1"/>
    </source>
</evidence>
<reference evidence="1 4" key="1">
    <citation type="submission" date="2015-01" db="EMBL/GenBank/DDBJ databases">
        <title>Genome Sequence of Pseudomonas antarctica CMS 35.</title>
        <authorList>
            <person name="Voget S."/>
            <person name="Chow J."/>
            <person name="Daniel R."/>
            <person name="Streit W."/>
        </authorList>
    </citation>
    <scope>NUCLEOTIDE SEQUENCE [LARGE SCALE GENOMIC DNA]</scope>
    <source>
        <strain evidence="1 4">CMS 35</strain>
    </source>
</reference>
<sequence>MNTYCPTFWPNGPGIDHNAAVTQLNALLPAVGSTTVAYFEQNDAPRVGETLRLIWCPPVSDLNGWDEQPSEIATSHLLIATVISPASVNQAASRVNFGKPGYDVEVLSCERLIPALKALPETTWSLHQISTAQGNILAWDEVTRCGRANVEGLIFLTASTRSEAHMELLLEQTDDDITGLFSLQMNPGGIDYDLGRTRFTAQELRAVRRVLSIAHPIHDSQPAYLATDTTG</sequence>
<accession>A0A1G9Z4Q0</accession>
<dbReference type="AlphaFoldDB" id="A0A1G9Z4Q0"/>
<name>A0A1G9Z4Q0_9PSED</name>
<keyword evidence="4" id="KW-1185">Reference proteome</keyword>
<evidence type="ECO:0000313" key="4">
    <source>
        <dbReference type="Proteomes" id="UP000748067"/>
    </source>
</evidence>
<dbReference type="EMBL" id="LT629704">
    <property type="protein sequence ID" value="SDN16187.1"/>
    <property type="molecule type" value="Genomic_DNA"/>
</dbReference>
<dbReference type="EMBL" id="JXDI01000001">
    <property type="protein sequence ID" value="KAF2410999.1"/>
    <property type="molecule type" value="Genomic_DNA"/>
</dbReference>
<organism evidence="2 3">
    <name type="scientific">Pseudomonas antarctica</name>
    <dbReference type="NCBI Taxonomy" id="219572"/>
    <lineage>
        <taxon>Bacteria</taxon>
        <taxon>Pseudomonadati</taxon>
        <taxon>Pseudomonadota</taxon>
        <taxon>Gammaproteobacteria</taxon>
        <taxon>Pseudomonadales</taxon>
        <taxon>Pseudomonadaceae</taxon>
        <taxon>Pseudomonas</taxon>
    </lineage>
</organism>